<evidence type="ECO:0000313" key="1">
    <source>
        <dbReference type="EMBL" id="CCB56637.1"/>
    </source>
</evidence>
<dbReference type="HOGENOM" id="CLU_1848710_0_0_1"/>
<sequence length="139" mass="15190">MASTSTSAICLYSHPMVLSSSSSQSPNLTFCSDSQISHRARPRNLRSQVLGSSWWGYCALLPTSVYVSSIRHYRFRTLVTVAASTADGVPRRPVSGRRVFKQSQGQGPLSPVPVREIASFVVPASLFFAVTFGMDFADR</sequence>
<dbReference type="eggNOG" id="ENOG502T2JP">
    <property type="taxonomic scope" value="Eukaryota"/>
</dbReference>
<dbReference type="ExpressionAtlas" id="F6HPK9">
    <property type="expression patterns" value="baseline and differential"/>
</dbReference>
<dbReference type="EMBL" id="FN596002">
    <property type="protein sequence ID" value="CCB56637.1"/>
    <property type="molecule type" value="Genomic_DNA"/>
</dbReference>
<proteinExistence type="predicted"/>
<protein>
    <submittedName>
        <fullName evidence="1">Uncharacterized protein</fullName>
    </submittedName>
</protein>
<reference evidence="2" key="1">
    <citation type="journal article" date="2007" name="Nature">
        <title>The grapevine genome sequence suggests ancestral hexaploidization in major angiosperm phyla.</title>
        <authorList>
            <consortium name="The French-Italian Public Consortium for Grapevine Genome Characterization."/>
            <person name="Jaillon O."/>
            <person name="Aury J.-M."/>
            <person name="Noel B."/>
            <person name="Policriti A."/>
            <person name="Clepet C."/>
            <person name="Casagrande A."/>
            <person name="Choisne N."/>
            <person name="Aubourg S."/>
            <person name="Vitulo N."/>
            <person name="Jubin C."/>
            <person name="Vezzi A."/>
            <person name="Legeai F."/>
            <person name="Hugueney P."/>
            <person name="Dasilva C."/>
            <person name="Horner D."/>
            <person name="Mica E."/>
            <person name="Jublot D."/>
            <person name="Poulain J."/>
            <person name="Bruyere C."/>
            <person name="Billault A."/>
            <person name="Segurens B."/>
            <person name="Gouyvenoux M."/>
            <person name="Ugarte E."/>
            <person name="Cattonaro F."/>
            <person name="Anthouard V."/>
            <person name="Vico V."/>
            <person name="Del Fabbro C."/>
            <person name="Alaux M."/>
            <person name="Di Gaspero G."/>
            <person name="Dumas V."/>
            <person name="Felice N."/>
            <person name="Paillard S."/>
            <person name="Juman I."/>
            <person name="Moroldo M."/>
            <person name="Scalabrin S."/>
            <person name="Canaguier A."/>
            <person name="Le Clainche I."/>
            <person name="Malacrida G."/>
            <person name="Durand E."/>
            <person name="Pesole G."/>
            <person name="Laucou V."/>
            <person name="Chatelet P."/>
            <person name="Merdinoglu D."/>
            <person name="Delledonne M."/>
            <person name="Pezzotti M."/>
            <person name="Lecharny A."/>
            <person name="Scarpelli C."/>
            <person name="Artiguenave F."/>
            <person name="Pe M.E."/>
            <person name="Valle G."/>
            <person name="Morgante M."/>
            <person name="Caboche M."/>
            <person name="Adam-Blondon A.-F."/>
            <person name="Weissenbach J."/>
            <person name="Quetier F."/>
            <person name="Wincker P."/>
        </authorList>
    </citation>
    <scope>NUCLEOTIDE SEQUENCE [LARGE SCALE GENOMIC DNA]</scope>
    <source>
        <strain evidence="2">cv. Pinot noir / PN40024</strain>
    </source>
</reference>
<dbReference type="AlphaFoldDB" id="F6HPK9"/>
<dbReference type="PaxDb" id="29760-VIT_01s0026g00600.t01"/>
<dbReference type="InParanoid" id="F6HPK9"/>
<dbReference type="OrthoDB" id="341587at2759"/>
<keyword evidence="2" id="KW-1185">Reference proteome</keyword>
<gene>
    <name evidence="1" type="ordered locus">VIT_01s0026g00600</name>
</gene>
<evidence type="ECO:0000313" key="2">
    <source>
        <dbReference type="Proteomes" id="UP000009183"/>
    </source>
</evidence>
<organism evidence="1 2">
    <name type="scientific">Vitis vinifera</name>
    <name type="common">Grape</name>
    <dbReference type="NCBI Taxonomy" id="29760"/>
    <lineage>
        <taxon>Eukaryota</taxon>
        <taxon>Viridiplantae</taxon>
        <taxon>Streptophyta</taxon>
        <taxon>Embryophyta</taxon>
        <taxon>Tracheophyta</taxon>
        <taxon>Spermatophyta</taxon>
        <taxon>Magnoliopsida</taxon>
        <taxon>eudicotyledons</taxon>
        <taxon>Gunneridae</taxon>
        <taxon>Pentapetalae</taxon>
        <taxon>rosids</taxon>
        <taxon>Vitales</taxon>
        <taxon>Vitaceae</taxon>
        <taxon>Viteae</taxon>
        <taxon>Vitis</taxon>
    </lineage>
</organism>
<name>F6HPK9_VITVI</name>
<dbReference type="Proteomes" id="UP000009183">
    <property type="component" value="Chromosome 1"/>
</dbReference>
<dbReference type="STRING" id="29760.F6HPK9"/>
<accession>F6HPK9</accession>